<evidence type="ECO:0000313" key="2">
    <source>
        <dbReference type="EMBL" id="CAH3173341.1"/>
    </source>
</evidence>
<organism evidence="2 3">
    <name type="scientific">Porites evermanni</name>
    <dbReference type="NCBI Taxonomy" id="104178"/>
    <lineage>
        <taxon>Eukaryota</taxon>
        <taxon>Metazoa</taxon>
        <taxon>Cnidaria</taxon>
        <taxon>Anthozoa</taxon>
        <taxon>Hexacorallia</taxon>
        <taxon>Scleractinia</taxon>
        <taxon>Fungiina</taxon>
        <taxon>Poritidae</taxon>
        <taxon>Porites</taxon>
    </lineage>
</organism>
<feature type="chain" id="PRO_5046105501" evidence="1">
    <location>
        <begin position="21"/>
        <end position="506"/>
    </location>
</feature>
<gene>
    <name evidence="2" type="ORF">PEVE_00008998</name>
</gene>
<reference evidence="2 3" key="1">
    <citation type="submission" date="2022-05" db="EMBL/GenBank/DDBJ databases">
        <authorList>
            <consortium name="Genoscope - CEA"/>
            <person name="William W."/>
        </authorList>
    </citation>
    <scope>NUCLEOTIDE SEQUENCE [LARGE SCALE GENOMIC DNA]</scope>
</reference>
<evidence type="ECO:0000256" key="1">
    <source>
        <dbReference type="SAM" id="SignalP"/>
    </source>
</evidence>
<feature type="signal peptide" evidence="1">
    <location>
        <begin position="1"/>
        <end position="20"/>
    </location>
</feature>
<sequence length="506" mass="57984">MKTLCLPVLLVALVVLRSESHPSHGRHEKSRENLKKRLQEAGLVNLTIHQEKVGQKRFIGGIMAAFTLFNNLADFMGRVNNVVSWFDNIDRFMGSGGTQSESKINVEEINELKTRLDGLATDVENGFKSLLAGGEYTDVLNIVAGDVRILQLIDGYQKEYLEEVKRYKERPAGERNSDEMAASENSWFESIEARDDSLEDALGSLRLQVCGKPLLTQTSLYEAYAWKHGQQSTAEGSVENLMEFISRVRLLEANGYAVRKNFVMKKYKDNTARNNTEVRRINTRMEQTKACEDPAIARAMSRMVDHQGIPIFGRIRWSHSHRNRSTGESYDRCLTYETSSGEAEPEARSCSSNAQNQQWKLKADNTLRPRNDESKCLFLIEPEETRGASFDDYGYKVLPCSSSYNNKKFTFEYLSHQIPGENKLHTFFKLKAKNDNFDREGWQGQDICLAFRAWGGYVGTAFERWVPQPFRCTCPRIINELHWCIGESPPWPSDNEYPWFKFEPVE</sequence>
<dbReference type="EMBL" id="CALNXI010001613">
    <property type="protein sequence ID" value="CAH3173341.1"/>
    <property type="molecule type" value="Genomic_DNA"/>
</dbReference>
<accession>A0ABN8R4S5</accession>
<protein>
    <submittedName>
        <fullName evidence="2">Uncharacterized protein</fullName>
    </submittedName>
</protein>
<keyword evidence="3" id="KW-1185">Reference proteome</keyword>
<keyword evidence="1" id="KW-0732">Signal</keyword>
<dbReference type="InterPro" id="IPR035992">
    <property type="entry name" value="Ricin_B-like_lectins"/>
</dbReference>
<dbReference type="Proteomes" id="UP001159427">
    <property type="component" value="Unassembled WGS sequence"/>
</dbReference>
<dbReference type="Gene3D" id="2.80.10.50">
    <property type="match status" value="1"/>
</dbReference>
<proteinExistence type="predicted"/>
<comment type="caution">
    <text evidence="2">The sequence shown here is derived from an EMBL/GenBank/DDBJ whole genome shotgun (WGS) entry which is preliminary data.</text>
</comment>
<dbReference type="PROSITE" id="PS50231">
    <property type="entry name" value="RICIN_B_LECTIN"/>
    <property type="match status" value="1"/>
</dbReference>
<dbReference type="SUPFAM" id="SSF50370">
    <property type="entry name" value="Ricin B-like lectins"/>
    <property type="match status" value="1"/>
</dbReference>
<evidence type="ECO:0000313" key="3">
    <source>
        <dbReference type="Proteomes" id="UP001159427"/>
    </source>
</evidence>
<name>A0ABN8R4S5_9CNID</name>